<name>A0ABT8GN06_9BACL</name>
<protein>
    <submittedName>
        <fullName evidence="5">FadR/GntR family transcriptional regulator</fullName>
    </submittedName>
</protein>
<reference evidence="5" key="1">
    <citation type="submission" date="2023-07" db="EMBL/GenBank/DDBJ databases">
        <title>Ureibacillus sp. isolated from freshwater well.</title>
        <authorList>
            <person name="Kirdat K."/>
            <person name="Bhatt A."/>
            <person name="Teware R."/>
            <person name="Bhavsar Y."/>
            <person name="Yadav A."/>
        </authorList>
    </citation>
    <scope>NUCLEOTIDE SEQUENCE</scope>
    <source>
        <strain evidence="5">BA0131</strain>
    </source>
</reference>
<keyword evidence="1" id="KW-0805">Transcription regulation</keyword>
<dbReference type="Gene3D" id="1.10.10.10">
    <property type="entry name" value="Winged helix-like DNA-binding domain superfamily/Winged helix DNA-binding domain"/>
    <property type="match status" value="1"/>
</dbReference>
<accession>A0ABT8GN06</accession>
<dbReference type="Proteomes" id="UP001172743">
    <property type="component" value="Unassembled WGS sequence"/>
</dbReference>
<organism evidence="5 6">
    <name type="scientific">Ureibacillus aquaedulcis</name>
    <dbReference type="NCBI Taxonomy" id="3058421"/>
    <lineage>
        <taxon>Bacteria</taxon>
        <taxon>Bacillati</taxon>
        <taxon>Bacillota</taxon>
        <taxon>Bacilli</taxon>
        <taxon>Bacillales</taxon>
        <taxon>Caryophanaceae</taxon>
        <taxon>Ureibacillus</taxon>
    </lineage>
</organism>
<dbReference type="Pfam" id="PF00392">
    <property type="entry name" value="GntR"/>
    <property type="match status" value="1"/>
</dbReference>
<evidence type="ECO:0000256" key="2">
    <source>
        <dbReference type="ARBA" id="ARBA00023125"/>
    </source>
</evidence>
<dbReference type="Gene3D" id="1.20.120.530">
    <property type="entry name" value="GntR ligand-binding domain-like"/>
    <property type="match status" value="1"/>
</dbReference>
<evidence type="ECO:0000256" key="3">
    <source>
        <dbReference type="ARBA" id="ARBA00023163"/>
    </source>
</evidence>
<dbReference type="PRINTS" id="PR00035">
    <property type="entry name" value="HTHGNTR"/>
</dbReference>
<dbReference type="SUPFAM" id="SSF46785">
    <property type="entry name" value="Winged helix' DNA-binding domain"/>
    <property type="match status" value="1"/>
</dbReference>
<dbReference type="InterPro" id="IPR011711">
    <property type="entry name" value="GntR_C"/>
</dbReference>
<dbReference type="EMBL" id="JAUHTQ010000002">
    <property type="protein sequence ID" value="MDN4492629.1"/>
    <property type="molecule type" value="Genomic_DNA"/>
</dbReference>
<evidence type="ECO:0000259" key="4">
    <source>
        <dbReference type="PROSITE" id="PS50949"/>
    </source>
</evidence>
<dbReference type="RefSeq" id="WP_301136761.1">
    <property type="nucleotide sequence ID" value="NZ_JAUHTQ010000002.1"/>
</dbReference>
<dbReference type="CDD" id="cd07377">
    <property type="entry name" value="WHTH_GntR"/>
    <property type="match status" value="1"/>
</dbReference>
<dbReference type="PROSITE" id="PS50949">
    <property type="entry name" value="HTH_GNTR"/>
    <property type="match status" value="1"/>
</dbReference>
<evidence type="ECO:0000313" key="5">
    <source>
        <dbReference type="EMBL" id="MDN4492629.1"/>
    </source>
</evidence>
<dbReference type="SUPFAM" id="SSF48008">
    <property type="entry name" value="GntR ligand-binding domain-like"/>
    <property type="match status" value="1"/>
</dbReference>
<dbReference type="InterPro" id="IPR008920">
    <property type="entry name" value="TF_FadR/GntR_C"/>
</dbReference>
<proteinExistence type="predicted"/>
<dbReference type="InterPro" id="IPR000524">
    <property type="entry name" value="Tscrpt_reg_HTH_GntR"/>
</dbReference>
<evidence type="ECO:0000256" key="1">
    <source>
        <dbReference type="ARBA" id="ARBA00023015"/>
    </source>
</evidence>
<dbReference type="Pfam" id="PF07729">
    <property type="entry name" value="FCD"/>
    <property type="match status" value="1"/>
</dbReference>
<feature type="domain" description="HTH gntR-type" evidence="4">
    <location>
        <begin position="12"/>
        <end position="80"/>
    </location>
</feature>
<dbReference type="PANTHER" id="PTHR43537:SF43">
    <property type="entry name" value="GNTR-FAMILY TRANSCRIPTIONAL REGULATOR"/>
    <property type="match status" value="1"/>
</dbReference>
<dbReference type="SMART" id="SM00895">
    <property type="entry name" value="FCD"/>
    <property type="match status" value="1"/>
</dbReference>
<comment type="caution">
    <text evidence="5">The sequence shown here is derived from an EMBL/GenBank/DDBJ whole genome shotgun (WGS) entry which is preliminary data.</text>
</comment>
<dbReference type="PANTHER" id="PTHR43537">
    <property type="entry name" value="TRANSCRIPTIONAL REGULATOR, GNTR FAMILY"/>
    <property type="match status" value="1"/>
</dbReference>
<evidence type="ECO:0000313" key="6">
    <source>
        <dbReference type="Proteomes" id="UP001172743"/>
    </source>
</evidence>
<dbReference type="InterPro" id="IPR036388">
    <property type="entry name" value="WH-like_DNA-bd_sf"/>
</dbReference>
<gene>
    <name evidence="5" type="ORF">QYB95_03675</name>
</gene>
<keyword evidence="6" id="KW-1185">Reference proteome</keyword>
<keyword evidence="2" id="KW-0238">DNA-binding</keyword>
<keyword evidence="3" id="KW-0804">Transcription</keyword>
<dbReference type="InterPro" id="IPR036390">
    <property type="entry name" value="WH_DNA-bd_sf"/>
</dbReference>
<sequence>MAQYKFDAVKRYSLSHQVVEKLIELVNSGQLKSGDLLPSEITLMKQFDVSRPILREALSSLESMDIISRNPGGGKFINKKIGSTPFRAMLSISMDNIVAIIEARMSLEVGLVMLAAEKITNEEIAKLEETIEGIRENIDKDYGRYDIEFHKTIANSANNPVLEGMITSLLLTHEKTNSLIEFREPKLTIAHHESILQALRERNPTEAAIQMHKHLTFVKDKILKGLEHSQKEN</sequence>
<dbReference type="SMART" id="SM00345">
    <property type="entry name" value="HTH_GNTR"/>
    <property type="match status" value="1"/>
</dbReference>